<organism evidence="2 3">
    <name type="scientific">Pseudaeromonas paramecii</name>
    <dbReference type="NCBI Taxonomy" id="2138166"/>
    <lineage>
        <taxon>Bacteria</taxon>
        <taxon>Pseudomonadati</taxon>
        <taxon>Pseudomonadota</taxon>
        <taxon>Gammaproteobacteria</taxon>
        <taxon>Aeromonadales</taxon>
        <taxon>Aeromonadaceae</taxon>
        <taxon>Pseudaeromonas</taxon>
    </lineage>
</organism>
<feature type="transmembrane region" description="Helical" evidence="1">
    <location>
        <begin position="187"/>
        <end position="213"/>
    </location>
</feature>
<comment type="caution">
    <text evidence="2">The sequence shown here is derived from an EMBL/GenBank/DDBJ whole genome shotgun (WGS) entry which is preliminary data.</text>
</comment>
<feature type="transmembrane region" description="Helical" evidence="1">
    <location>
        <begin position="325"/>
        <end position="345"/>
    </location>
</feature>
<reference evidence="3" key="1">
    <citation type="journal article" date="2019" name="Int. J. Syst. Evol. Microbiol.">
        <title>The Global Catalogue of Microorganisms (GCM) 10K type strain sequencing project: providing services to taxonomists for standard genome sequencing and annotation.</title>
        <authorList>
            <consortium name="The Broad Institute Genomics Platform"/>
            <consortium name="The Broad Institute Genome Sequencing Center for Infectious Disease"/>
            <person name="Wu L."/>
            <person name="Ma J."/>
        </authorList>
    </citation>
    <scope>NUCLEOTIDE SEQUENCE [LARGE SCALE GENOMIC DNA]</scope>
    <source>
        <strain evidence="3">JCM 32226</strain>
    </source>
</reference>
<accession>A0ABP8QIA4</accession>
<keyword evidence="1" id="KW-0472">Membrane</keyword>
<feature type="transmembrane region" description="Helical" evidence="1">
    <location>
        <begin position="352"/>
        <end position="372"/>
    </location>
</feature>
<dbReference type="EMBL" id="BAABFC010000028">
    <property type="protein sequence ID" value="GAA4503886.1"/>
    <property type="molecule type" value="Genomic_DNA"/>
</dbReference>
<dbReference type="Proteomes" id="UP001501321">
    <property type="component" value="Unassembled WGS sequence"/>
</dbReference>
<gene>
    <name evidence="2" type="ORF">GCM10023095_30850</name>
</gene>
<feature type="transmembrane region" description="Helical" evidence="1">
    <location>
        <begin position="220"/>
        <end position="245"/>
    </location>
</feature>
<name>A0ABP8QIA4_9GAMM</name>
<feature type="transmembrane region" description="Helical" evidence="1">
    <location>
        <begin position="265"/>
        <end position="288"/>
    </location>
</feature>
<feature type="transmembrane region" description="Helical" evidence="1">
    <location>
        <begin position="300"/>
        <end position="319"/>
    </location>
</feature>
<protein>
    <recommendedName>
        <fullName evidence="4">Glycosyltransferase RgtA/B/C/D-like domain-containing protein</fullName>
    </recommendedName>
</protein>
<evidence type="ECO:0008006" key="4">
    <source>
        <dbReference type="Google" id="ProtNLM"/>
    </source>
</evidence>
<feature type="transmembrane region" description="Helical" evidence="1">
    <location>
        <begin position="104"/>
        <end position="127"/>
    </location>
</feature>
<keyword evidence="3" id="KW-1185">Reference proteome</keyword>
<feature type="transmembrane region" description="Helical" evidence="1">
    <location>
        <begin position="133"/>
        <end position="151"/>
    </location>
</feature>
<keyword evidence="1" id="KW-0812">Transmembrane</keyword>
<keyword evidence="1" id="KW-1133">Transmembrane helix</keyword>
<evidence type="ECO:0000313" key="2">
    <source>
        <dbReference type="EMBL" id="GAA4503886.1"/>
    </source>
</evidence>
<proteinExistence type="predicted"/>
<evidence type="ECO:0000256" key="1">
    <source>
        <dbReference type="SAM" id="Phobius"/>
    </source>
</evidence>
<dbReference type="RefSeq" id="WP_345014737.1">
    <property type="nucleotide sequence ID" value="NZ_BAABFC010000028.1"/>
</dbReference>
<sequence>MQNMLRIGMTALLALLCLSLLLDAGMLIHDSGLSILHPFEMDYGEGPLLAQSKLLQQGQWPYFSLTQADQYVVANYPPLFHLLTVGLAKLIGQPLLLAGRLLALLSTLAAGVILAAWAATLVGHLLPNRFAKLLVGGLALTGFLSLDYVYMWSGLFRVDMLAIALAYGGAFWFAHRLGRLDGLVLGGLLMLAACFTKQSYLAAPAACGLVLLVQRPGLALGWGLTMVAAGLALLGGLMAVTHGAIWDNLVTANINEFILADLLRYLTLMLRDNWLFILGALAYLCLGLRQFRRLSSDARVLVLYLPLAFITSLSIGKIGSNFNYFIEWLGLAVVATVQLGAWLLSRSPAHRLATGAGSLLLLLAGAFTLAKYQGDYQWDYRSQKVAIGERNIHDEQAALPELTQVLRWAEQQQGNLIAEDMTLLSESGHPLVLQPFEETQLVRQGLWHELPLRSQVLAGQFAGLILFFDLDEVPDYAHQRFTDPMLAAMRQAYEKQSQVGKYHLYVPKPETQKTASALYNQAGCDEMPGPLSEPVRLEGLADWAGQSCLQYQGAQRYTLLFHGQGKALRVASPALHEVPVAADAPMRRLSSTEFELAPLGEGLYEFILQRQGDQDWRVSVRPSPHVILHMPDADGHWETSLIYAEENLPGSEIWFVPEQETPFFSEAEANQYLSRSQQAAKSSQTKVQG</sequence>
<evidence type="ECO:0000313" key="3">
    <source>
        <dbReference type="Proteomes" id="UP001501321"/>
    </source>
</evidence>